<reference evidence="4 5" key="1">
    <citation type="submission" date="2018-06" db="EMBL/GenBank/DDBJ databases">
        <title>Genomic Encyclopedia of Type Strains, Phase IV (KMG-IV): sequencing the most valuable type-strain genomes for metagenomic binning, comparative biology and taxonomic classification.</title>
        <authorList>
            <person name="Goeker M."/>
        </authorList>
    </citation>
    <scope>NUCLEOTIDE SEQUENCE [LARGE SCALE GENOMIC DNA]</scope>
    <source>
        <strain evidence="4 5">DSM 44599</strain>
    </source>
</reference>
<comment type="caution">
    <text evidence="4">The sequence shown here is derived from an EMBL/GenBank/DDBJ whole genome shotgun (WGS) entry which is preliminary data.</text>
</comment>
<proteinExistence type="predicted"/>
<dbReference type="Gene3D" id="3.40.50.300">
    <property type="entry name" value="P-loop containing nucleotide triphosphate hydrolases"/>
    <property type="match status" value="1"/>
</dbReference>
<dbReference type="InterPro" id="IPR003593">
    <property type="entry name" value="AAA+_ATPase"/>
</dbReference>
<dbReference type="SMART" id="SM00382">
    <property type="entry name" value="AAA"/>
    <property type="match status" value="1"/>
</dbReference>
<evidence type="ECO:0000256" key="2">
    <source>
        <dbReference type="SAM" id="MobiDB-lite"/>
    </source>
</evidence>
<keyword evidence="4" id="KW-0347">Helicase</keyword>
<keyword evidence="1" id="KW-0639">Primosome</keyword>
<dbReference type="PROSITE" id="PS51199">
    <property type="entry name" value="SF4_HELICASE"/>
    <property type="match status" value="1"/>
</dbReference>
<organism evidence="4 5">
    <name type="scientific">Nocardia puris</name>
    <dbReference type="NCBI Taxonomy" id="208602"/>
    <lineage>
        <taxon>Bacteria</taxon>
        <taxon>Bacillati</taxon>
        <taxon>Actinomycetota</taxon>
        <taxon>Actinomycetes</taxon>
        <taxon>Mycobacteriales</taxon>
        <taxon>Nocardiaceae</taxon>
        <taxon>Nocardia</taxon>
    </lineage>
</organism>
<dbReference type="STRING" id="1210090.GCA_001613185_00872"/>
<dbReference type="GO" id="GO:0003678">
    <property type="term" value="F:DNA helicase activity"/>
    <property type="evidence" value="ECO:0007669"/>
    <property type="project" value="InterPro"/>
</dbReference>
<dbReference type="AlphaFoldDB" id="A0A366DN64"/>
<evidence type="ECO:0000313" key="4">
    <source>
        <dbReference type="EMBL" id="RBO91365.1"/>
    </source>
</evidence>
<dbReference type="Proteomes" id="UP000252586">
    <property type="component" value="Unassembled WGS sequence"/>
</dbReference>
<dbReference type="GO" id="GO:1990077">
    <property type="term" value="C:primosome complex"/>
    <property type="evidence" value="ECO:0007669"/>
    <property type="project" value="UniProtKB-KW"/>
</dbReference>
<dbReference type="RefSeq" id="WP_067503645.1">
    <property type="nucleotide sequence ID" value="NZ_QNRE01000004.1"/>
</dbReference>
<dbReference type="CDD" id="cd01029">
    <property type="entry name" value="TOPRIM_primases"/>
    <property type="match status" value="1"/>
</dbReference>
<dbReference type="GO" id="GO:0005524">
    <property type="term" value="F:ATP binding"/>
    <property type="evidence" value="ECO:0007669"/>
    <property type="project" value="InterPro"/>
</dbReference>
<sequence length="508" mass="55133">MANGTTAYDLLLTRLREHGCTVVDRGDHGAASTPGHSPADRGTTFRRTADGVLVWVHNGDRDDVLAQIGLTMADLFDAERTEYQYSDGRRVTRYYEEGRKRFAQSGNKAGVSLFAVEHLPADPELPVHVVEGEKDVAAIVAVGGYAVSPPQGSSTPPTRFDWTPLYGRSVVVVRDMDDVGLAHALRVADLLASHADVSIVEPAAGADAADHIASGHSLDDFVELRVPPPDGVRSYADAVADWWGWQTAPPTQHRVVPTPWESLNEVISGGLHPRRTYVFAGRPGSGKTISVLNVAQHVAEQHRAPTLICSLEMPELEMASRLVAAGAGADYGQITSRTLNETHRRRVEIYLRSGRVADTELWLLDHASMTIEQIRAVAERMKDSVGLDLLAIDHIGLVKPSRSGVTRREVVAHASWSCTVMAKELDIPVIIASQLNRGPEQDGKRPAPSDLKESGDLEQNADVVALLHHPRFEGLPTGDVEIILGKNRTGPSPTIVTLPWRGHLARIG</sequence>
<dbReference type="InterPro" id="IPR027417">
    <property type="entry name" value="P-loop_NTPase"/>
</dbReference>
<keyword evidence="4" id="KW-0067">ATP-binding</keyword>
<dbReference type="InterPro" id="IPR034154">
    <property type="entry name" value="TOPRIM_DnaG/twinkle"/>
</dbReference>
<name>A0A366DN64_9NOCA</name>
<dbReference type="Pfam" id="PF03796">
    <property type="entry name" value="DnaB_C"/>
    <property type="match status" value="1"/>
</dbReference>
<feature type="region of interest" description="Disordered" evidence="2">
    <location>
        <begin position="24"/>
        <end position="43"/>
    </location>
</feature>
<dbReference type="SUPFAM" id="SSF56731">
    <property type="entry name" value="DNA primase core"/>
    <property type="match status" value="1"/>
</dbReference>
<dbReference type="GO" id="GO:0006269">
    <property type="term" value="P:DNA replication, synthesis of primer"/>
    <property type="evidence" value="ECO:0007669"/>
    <property type="project" value="UniProtKB-KW"/>
</dbReference>
<keyword evidence="4" id="KW-0378">Hydrolase</keyword>
<keyword evidence="4" id="KW-0547">Nucleotide-binding</keyword>
<evidence type="ECO:0000259" key="3">
    <source>
        <dbReference type="PROSITE" id="PS51199"/>
    </source>
</evidence>
<accession>A0A366DN64</accession>
<dbReference type="PANTHER" id="PTHR30153:SF2">
    <property type="entry name" value="REPLICATIVE DNA HELICASE"/>
    <property type="match status" value="1"/>
</dbReference>
<dbReference type="GO" id="GO:0005829">
    <property type="term" value="C:cytosol"/>
    <property type="evidence" value="ECO:0007669"/>
    <property type="project" value="TreeGrafter"/>
</dbReference>
<dbReference type="PANTHER" id="PTHR30153">
    <property type="entry name" value="REPLICATIVE DNA HELICASE DNAB"/>
    <property type="match status" value="1"/>
</dbReference>
<keyword evidence="5" id="KW-1185">Reference proteome</keyword>
<dbReference type="Gene3D" id="3.40.1360.10">
    <property type="match status" value="1"/>
</dbReference>
<gene>
    <name evidence="4" type="ORF">DFR74_10467</name>
</gene>
<dbReference type="EMBL" id="QNRE01000004">
    <property type="protein sequence ID" value="RBO91365.1"/>
    <property type="molecule type" value="Genomic_DNA"/>
</dbReference>
<dbReference type="SUPFAM" id="SSF52540">
    <property type="entry name" value="P-loop containing nucleoside triphosphate hydrolases"/>
    <property type="match status" value="1"/>
</dbReference>
<evidence type="ECO:0000256" key="1">
    <source>
        <dbReference type="ARBA" id="ARBA00022515"/>
    </source>
</evidence>
<protein>
    <submittedName>
        <fullName evidence="4">DnaB helicase-like protein</fullName>
    </submittedName>
</protein>
<dbReference type="InterPro" id="IPR007694">
    <property type="entry name" value="DNA_helicase_DnaB-like_C"/>
</dbReference>
<feature type="domain" description="SF4 helicase" evidence="3">
    <location>
        <begin position="249"/>
        <end position="508"/>
    </location>
</feature>
<evidence type="ECO:0000313" key="5">
    <source>
        <dbReference type="Proteomes" id="UP000252586"/>
    </source>
</evidence>